<protein>
    <recommendedName>
        <fullName evidence="2">DUF6738 domain-containing protein</fullName>
    </recommendedName>
</protein>
<comment type="caution">
    <text evidence="3">The sequence shown here is derived from an EMBL/GenBank/DDBJ whole genome shotgun (WGS) entry which is preliminary data.</text>
</comment>
<reference evidence="3" key="1">
    <citation type="submission" date="2018-05" db="EMBL/GenBank/DDBJ databases">
        <title>Draft genome of Mucuna pruriens seed.</title>
        <authorList>
            <person name="Nnadi N.E."/>
            <person name="Vos R."/>
            <person name="Hasami M.H."/>
            <person name="Devisetty U.K."/>
            <person name="Aguiy J.C."/>
        </authorList>
    </citation>
    <scope>NUCLEOTIDE SEQUENCE [LARGE SCALE GENOMIC DNA]</scope>
    <source>
        <strain evidence="3">JCA_2017</strain>
    </source>
</reference>
<accession>A0A371F7S0</accession>
<feature type="non-terminal residue" evidence="3">
    <location>
        <position position="121"/>
    </location>
</feature>
<evidence type="ECO:0000256" key="1">
    <source>
        <dbReference type="SAM" id="MobiDB-lite"/>
    </source>
</evidence>
<evidence type="ECO:0000313" key="3">
    <source>
        <dbReference type="EMBL" id="RDX74336.1"/>
    </source>
</evidence>
<dbReference type="Proteomes" id="UP000257109">
    <property type="component" value="Unassembled WGS sequence"/>
</dbReference>
<feature type="domain" description="DUF6738" evidence="2">
    <location>
        <begin position="25"/>
        <end position="81"/>
    </location>
</feature>
<sequence>MEDLVSSGLVRSIGLRCNLVLQTCMTRSSSNILYELDPKIDRTLHRLRKVRNTVVSNSDSSNSVSNFDNSISVTNDSDFFECSCSNLNSNCNFDLSKSQESEPMKNNDQTHKELATSDVVY</sequence>
<keyword evidence="4" id="KW-1185">Reference proteome</keyword>
<evidence type="ECO:0000259" key="2">
    <source>
        <dbReference type="Pfam" id="PF20523"/>
    </source>
</evidence>
<organism evidence="3 4">
    <name type="scientific">Mucuna pruriens</name>
    <name type="common">Velvet bean</name>
    <name type="synonym">Dolichos pruriens</name>
    <dbReference type="NCBI Taxonomy" id="157652"/>
    <lineage>
        <taxon>Eukaryota</taxon>
        <taxon>Viridiplantae</taxon>
        <taxon>Streptophyta</taxon>
        <taxon>Embryophyta</taxon>
        <taxon>Tracheophyta</taxon>
        <taxon>Spermatophyta</taxon>
        <taxon>Magnoliopsida</taxon>
        <taxon>eudicotyledons</taxon>
        <taxon>Gunneridae</taxon>
        <taxon>Pentapetalae</taxon>
        <taxon>rosids</taxon>
        <taxon>fabids</taxon>
        <taxon>Fabales</taxon>
        <taxon>Fabaceae</taxon>
        <taxon>Papilionoideae</taxon>
        <taxon>50 kb inversion clade</taxon>
        <taxon>NPAAA clade</taxon>
        <taxon>indigoferoid/millettioid clade</taxon>
        <taxon>Phaseoleae</taxon>
        <taxon>Mucuna</taxon>
    </lineage>
</organism>
<dbReference type="AlphaFoldDB" id="A0A371F7S0"/>
<name>A0A371F7S0_MUCPR</name>
<dbReference type="EMBL" id="QJKJ01010211">
    <property type="protein sequence ID" value="RDX74336.1"/>
    <property type="molecule type" value="Genomic_DNA"/>
</dbReference>
<proteinExistence type="predicted"/>
<dbReference type="Pfam" id="PF20523">
    <property type="entry name" value="DUF6738"/>
    <property type="match status" value="1"/>
</dbReference>
<feature type="region of interest" description="Disordered" evidence="1">
    <location>
        <begin position="96"/>
        <end position="121"/>
    </location>
</feature>
<gene>
    <name evidence="3" type="ORF">CR513_45939</name>
</gene>
<dbReference type="InterPro" id="IPR046626">
    <property type="entry name" value="DUF6738"/>
</dbReference>
<evidence type="ECO:0000313" key="4">
    <source>
        <dbReference type="Proteomes" id="UP000257109"/>
    </source>
</evidence>
<feature type="compositionally biased region" description="Basic and acidic residues" evidence="1">
    <location>
        <begin position="97"/>
        <end position="115"/>
    </location>
</feature>